<dbReference type="Pfam" id="PF00512">
    <property type="entry name" value="HisKA"/>
    <property type="match status" value="1"/>
</dbReference>
<feature type="domain" description="Histidine kinase" evidence="12">
    <location>
        <begin position="245"/>
        <end position="455"/>
    </location>
</feature>
<keyword evidence="7 14" id="KW-0418">Kinase</keyword>
<evidence type="ECO:0000256" key="7">
    <source>
        <dbReference type="ARBA" id="ARBA00022777"/>
    </source>
</evidence>
<dbReference type="Gene3D" id="3.30.565.10">
    <property type="entry name" value="Histidine kinase-like ATPase, C-terminal domain"/>
    <property type="match status" value="1"/>
</dbReference>
<reference evidence="14" key="1">
    <citation type="submission" date="2023-01" db="EMBL/GenBank/DDBJ databases">
        <title>Draft genome sequence of Nocardiopsis sp. LSu2-4 isolated from halophytes.</title>
        <authorList>
            <person name="Duangmal K."/>
            <person name="Chantavorakit T."/>
        </authorList>
    </citation>
    <scope>NUCLEOTIDE SEQUENCE</scope>
    <source>
        <strain evidence="14">LSu2-4</strain>
    </source>
</reference>
<proteinExistence type="predicted"/>
<dbReference type="InterPro" id="IPR036097">
    <property type="entry name" value="HisK_dim/P_sf"/>
</dbReference>
<accession>A0ABT4TRQ9</accession>
<evidence type="ECO:0000256" key="9">
    <source>
        <dbReference type="ARBA" id="ARBA00023012"/>
    </source>
</evidence>
<evidence type="ECO:0000256" key="2">
    <source>
        <dbReference type="ARBA" id="ARBA00004236"/>
    </source>
</evidence>
<dbReference type="Pfam" id="PF00672">
    <property type="entry name" value="HAMP"/>
    <property type="match status" value="1"/>
</dbReference>
<dbReference type="EMBL" id="JAQFWP010000052">
    <property type="protein sequence ID" value="MDA2807359.1"/>
    <property type="molecule type" value="Genomic_DNA"/>
</dbReference>
<keyword evidence="6" id="KW-0812">Transmembrane</keyword>
<evidence type="ECO:0000313" key="14">
    <source>
        <dbReference type="EMBL" id="MDA2807359.1"/>
    </source>
</evidence>
<dbReference type="RefSeq" id="WP_270679988.1">
    <property type="nucleotide sequence ID" value="NZ_JAQFWP010000052.1"/>
</dbReference>
<sequence length="479" mass="50412">MGMWRRLRPRSIRGRATAGSLLIVTPPLALALALVGVGVEHESERARFDRAGAAARQVATRIESQGYEGAVPPTAGVLRIQVVDSAGEVVAASAAVQGDPPLISARPDDGDFLVEESVCPDGRDQECLSTVGIETDSEPYGPVIVYTAVAYSRGSAGPLLQFGLAGVGVLVLAATGWMAWRGAGRALRPVESIRRDLERLSAGDLGRRLRIPTTGDELVRLARTGNATLDRLERAMNRQRSFVSDASHELRNPIAGMRTRLEVELADPDPEPGAARRSLEGLLQDVERLQRIVGDLLELARLDADVAAGATEVDLAELVLAEAERRVSAVEVGTDLSPGARVRGDRVRLGRVLTNLLANAERHARAHVLVVVRPEGDTAVMEVHDDGAGIPEADRERVFERFARLAESRRRDPGGSGLGLAISREVAESGGGTLTAGASPVLGGAVLVMRLPLAGDASAGAAADRGGTGSTEADGEDGR</sequence>
<dbReference type="InterPro" id="IPR003660">
    <property type="entry name" value="HAMP_dom"/>
</dbReference>
<evidence type="ECO:0000256" key="8">
    <source>
        <dbReference type="ARBA" id="ARBA00022989"/>
    </source>
</evidence>
<keyword evidence="4" id="KW-0597">Phosphoprotein</keyword>
<dbReference type="SUPFAM" id="SSF47384">
    <property type="entry name" value="Homodimeric domain of signal transducing histidine kinase"/>
    <property type="match status" value="1"/>
</dbReference>
<dbReference type="InterPro" id="IPR003661">
    <property type="entry name" value="HisK_dim/P_dom"/>
</dbReference>
<dbReference type="InterPro" id="IPR004358">
    <property type="entry name" value="Sig_transdc_His_kin-like_C"/>
</dbReference>
<dbReference type="CDD" id="cd06225">
    <property type="entry name" value="HAMP"/>
    <property type="match status" value="1"/>
</dbReference>
<dbReference type="Gene3D" id="1.10.287.130">
    <property type="match status" value="1"/>
</dbReference>
<dbReference type="CDD" id="cd00082">
    <property type="entry name" value="HisKA"/>
    <property type="match status" value="1"/>
</dbReference>
<dbReference type="Gene3D" id="6.10.340.10">
    <property type="match status" value="1"/>
</dbReference>
<comment type="catalytic activity">
    <reaction evidence="1">
        <text>ATP + protein L-histidine = ADP + protein N-phospho-L-histidine.</text>
        <dbReference type="EC" id="2.7.13.3"/>
    </reaction>
</comment>
<dbReference type="Pfam" id="PF02518">
    <property type="entry name" value="HATPase_c"/>
    <property type="match status" value="1"/>
</dbReference>
<evidence type="ECO:0000256" key="5">
    <source>
        <dbReference type="ARBA" id="ARBA00022679"/>
    </source>
</evidence>
<dbReference type="GO" id="GO:0016301">
    <property type="term" value="F:kinase activity"/>
    <property type="evidence" value="ECO:0007669"/>
    <property type="project" value="UniProtKB-KW"/>
</dbReference>
<dbReference type="PROSITE" id="PS50109">
    <property type="entry name" value="HIS_KIN"/>
    <property type="match status" value="1"/>
</dbReference>
<dbReference type="SMART" id="SM00388">
    <property type="entry name" value="HisKA"/>
    <property type="match status" value="1"/>
</dbReference>
<keyword evidence="10" id="KW-0472">Membrane</keyword>
<evidence type="ECO:0000256" key="11">
    <source>
        <dbReference type="SAM" id="MobiDB-lite"/>
    </source>
</evidence>
<evidence type="ECO:0000256" key="10">
    <source>
        <dbReference type="ARBA" id="ARBA00023136"/>
    </source>
</evidence>
<dbReference type="SMART" id="SM00387">
    <property type="entry name" value="HATPase_c"/>
    <property type="match status" value="1"/>
</dbReference>
<dbReference type="InterPro" id="IPR036890">
    <property type="entry name" value="HATPase_C_sf"/>
</dbReference>
<feature type="domain" description="HAMP" evidence="13">
    <location>
        <begin position="184"/>
        <end position="237"/>
    </location>
</feature>
<name>A0ABT4TRQ9_9ACTN</name>
<keyword evidence="15" id="KW-1185">Reference proteome</keyword>
<organism evidence="14 15">
    <name type="scientific">Nocardiopsis suaedae</name>
    <dbReference type="NCBI Taxonomy" id="3018444"/>
    <lineage>
        <taxon>Bacteria</taxon>
        <taxon>Bacillati</taxon>
        <taxon>Actinomycetota</taxon>
        <taxon>Actinomycetes</taxon>
        <taxon>Streptosporangiales</taxon>
        <taxon>Nocardiopsidaceae</taxon>
        <taxon>Nocardiopsis</taxon>
    </lineage>
</organism>
<dbReference type="InterPro" id="IPR003594">
    <property type="entry name" value="HATPase_dom"/>
</dbReference>
<dbReference type="PANTHER" id="PTHR45436:SF5">
    <property type="entry name" value="SENSOR HISTIDINE KINASE TRCS"/>
    <property type="match status" value="1"/>
</dbReference>
<dbReference type="InterPro" id="IPR050428">
    <property type="entry name" value="TCS_sensor_his_kinase"/>
</dbReference>
<dbReference type="EC" id="2.7.13.3" evidence="3"/>
<dbReference type="CDD" id="cd00075">
    <property type="entry name" value="HATPase"/>
    <property type="match status" value="1"/>
</dbReference>
<dbReference type="PRINTS" id="PR00344">
    <property type="entry name" value="BCTRLSENSOR"/>
</dbReference>
<evidence type="ECO:0000313" key="15">
    <source>
        <dbReference type="Proteomes" id="UP001165685"/>
    </source>
</evidence>
<dbReference type="SUPFAM" id="SSF55874">
    <property type="entry name" value="ATPase domain of HSP90 chaperone/DNA topoisomerase II/histidine kinase"/>
    <property type="match status" value="1"/>
</dbReference>
<keyword evidence="5" id="KW-0808">Transferase</keyword>
<evidence type="ECO:0000256" key="4">
    <source>
        <dbReference type="ARBA" id="ARBA00022553"/>
    </source>
</evidence>
<comment type="subcellular location">
    <subcellularLocation>
        <location evidence="2">Cell membrane</location>
    </subcellularLocation>
</comment>
<feature type="region of interest" description="Disordered" evidence="11">
    <location>
        <begin position="457"/>
        <end position="479"/>
    </location>
</feature>
<dbReference type="InterPro" id="IPR005467">
    <property type="entry name" value="His_kinase_dom"/>
</dbReference>
<keyword evidence="9" id="KW-0902">Two-component regulatory system</keyword>
<gene>
    <name evidence="14" type="ORF">O4U47_22825</name>
</gene>
<protein>
    <recommendedName>
        <fullName evidence="3">histidine kinase</fullName>
        <ecNumber evidence="3">2.7.13.3</ecNumber>
    </recommendedName>
</protein>
<evidence type="ECO:0000256" key="6">
    <source>
        <dbReference type="ARBA" id="ARBA00022692"/>
    </source>
</evidence>
<evidence type="ECO:0000256" key="3">
    <source>
        <dbReference type="ARBA" id="ARBA00012438"/>
    </source>
</evidence>
<evidence type="ECO:0000259" key="13">
    <source>
        <dbReference type="PROSITE" id="PS50885"/>
    </source>
</evidence>
<keyword evidence="8" id="KW-1133">Transmembrane helix</keyword>
<evidence type="ECO:0000259" key="12">
    <source>
        <dbReference type="PROSITE" id="PS50109"/>
    </source>
</evidence>
<dbReference type="PROSITE" id="PS50885">
    <property type="entry name" value="HAMP"/>
    <property type="match status" value="1"/>
</dbReference>
<evidence type="ECO:0000256" key="1">
    <source>
        <dbReference type="ARBA" id="ARBA00000085"/>
    </source>
</evidence>
<dbReference type="SMART" id="SM00304">
    <property type="entry name" value="HAMP"/>
    <property type="match status" value="1"/>
</dbReference>
<comment type="caution">
    <text evidence="14">The sequence shown here is derived from an EMBL/GenBank/DDBJ whole genome shotgun (WGS) entry which is preliminary data.</text>
</comment>
<dbReference type="Proteomes" id="UP001165685">
    <property type="component" value="Unassembled WGS sequence"/>
</dbReference>
<dbReference type="PANTHER" id="PTHR45436">
    <property type="entry name" value="SENSOR HISTIDINE KINASE YKOH"/>
    <property type="match status" value="1"/>
</dbReference>